<dbReference type="InterPro" id="IPR001005">
    <property type="entry name" value="SANT/Myb"/>
</dbReference>
<organism evidence="11">
    <name type="scientific">Lilium martagon</name>
    <dbReference type="NCBI Taxonomy" id="82322"/>
    <lineage>
        <taxon>Eukaryota</taxon>
        <taxon>Viridiplantae</taxon>
        <taxon>Streptophyta</taxon>
        <taxon>Embryophyta</taxon>
        <taxon>Tracheophyta</taxon>
        <taxon>Spermatophyta</taxon>
        <taxon>Magnoliopsida</taxon>
        <taxon>Liliopsida</taxon>
        <taxon>Liliales</taxon>
        <taxon>Liliaceae</taxon>
        <taxon>Lilium</taxon>
    </lineage>
</organism>
<evidence type="ECO:0000256" key="5">
    <source>
        <dbReference type="ARBA" id="ARBA00023159"/>
    </source>
</evidence>
<dbReference type="GO" id="GO:0005634">
    <property type="term" value="C:nucleus"/>
    <property type="evidence" value="ECO:0007669"/>
    <property type="project" value="UniProtKB-SubCell"/>
</dbReference>
<keyword evidence="2" id="KW-0677">Repeat</keyword>
<dbReference type="SUPFAM" id="SSF46689">
    <property type="entry name" value="Homeodomain-like"/>
    <property type="match status" value="1"/>
</dbReference>
<evidence type="ECO:0000256" key="1">
    <source>
        <dbReference type="ARBA" id="ARBA00004123"/>
    </source>
</evidence>
<dbReference type="CDD" id="cd00167">
    <property type="entry name" value="SANT"/>
    <property type="match status" value="2"/>
</dbReference>
<evidence type="ECO:0000256" key="4">
    <source>
        <dbReference type="ARBA" id="ARBA00023125"/>
    </source>
</evidence>
<comment type="subcellular location">
    <subcellularLocation>
        <location evidence="1">Nucleus</location>
    </subcellularLocation>
</comment>
<keyword evidence="3" id="KW-0805">Transcription regulation</keyword>
<dbReference type="GO" id="GO:0003677">
    <property type="term" value="F:DNA binding"/>
    <property type="evidence" value="ECO:0007669"/>
    <property type="project" value="UniProtKB-KW"/>
</dbReference>
<dbReference type="FunFam" id="1.10.10.60:FF:000218">
    <property type="entry name" value="Myb transcription factor"/>
    <property type="match status" value="1"/>
</dbReference>
<proteinExistence type="evidence at transcript level"/>
<name>A0A3Q9D161_9LILI</name>
<keyword evidence="6" id="KW-0804">Transcription</keyword>
<dbReference type="InterPro" id="IPR009057">
    <property type="entry name" value="Homeodomain-like_sf"/>
</dbReference>
<feature type="domain" description="Myb-like" evidence="9">
    <location>
        <begin position="77"/>
        <end position="127"/>
    </location>
</feature>
<feature type="domain" description="HTH myb-type" evidence="10">
    <location>
        <begin position="77"/>
        <end position="131"/>
    </location>
</feature>
<reference evidence="11" key="1">
    <citation type="submission" date="2018-11" db="EMBL/GenBank/DDBJ databases">
        <title>Expression analysis of R2R3-MYBs regulated various anthocyanin pigmentation patterns in Lilium spp.</title>
        <authorList>
            <person name="Cao Y."/>
            <person name="Xu L."/>
            <person name="Yang P."/>
            <person name="Xu H."/>
            <person name="He G."/>
            <person name="Tang Y."/>
            <person name="Ming J."/>
        </authorList>
    </citation>
    <scope>NUCLEOTIDE SEQUENCE</scope>
</reference>
<evidence type="ECO:0000256" key="6">
    <source>
        <dbReference type="ARBA" id="ARBA00023163"/>
    </source>
</evidence>
<feature type="domain" description="HTH myb-type" evidence="10">
    <location>
        <begin position="24"/>
        <end position="76"/>
    </location>
</feature>
<keyword evidence="7" id="KW-0539">Nucleus</keyword>
<dbReference type="Gene3D" id="1.10.10.60">
    <property type="entry name" value="Homeodomain-like"/>
    <property type="match status" value="2"/>
</dbReference>
<keyword evidence="4" id="KW-0238">DNA-binding</keyword>
<feature type="region of interest" description="Disordered" evidence="8">
    <location>
        <begin position="9"/>
        <end position="33"/>
    </location>
</feature>
<dbReference type="PANTHER" id="PTHR47999:SF24">
    <property type="entry name" value="TRANSCRIPTION FACTOR MYB90"/>
    <property type="match status" value="1"/>
</dbReference>
<gene>
    <name evidence="11" type="primary">MYB12</name>
</gene>
<evidence type="ECO:0000259" key="9">
    <source>
        <dbReference type="PROSITE" id="PS50090"/>
    </source>
</evidence>
<feature type="domain" description="Myb-like" evidence="9">
    <location>
        <begin position="24"/>
        <end position="76"/>
    </location>
</feature>
<protein>
    <submittedName>
        <fullName evidence="11">Transcription factor R2R3-MYB</fullName>
    </submittedName>
</protein>
<dbReference type="AlphaFoldDB" id="A0A3Q9D161"/>
<dbReference type="InterPro" id="IPR017930">
    <property type="entry name" value="Myb_dom"/>
</dbReference>
<evidence type="ECO:0000256" key="2">
    <source>
        <dbReference type="ARBA" id="ARBA00022737"/>
    </source>
</evidence>
<dbReference type="PANTHER" id="PTHR47999">
    <property type="entry name" value="TRANSCRIPTION FACTOR MYB8-RELATED-RELATED"/>
    <property type="match status" value="1"/>
</dbReference>
<keyword evidence="5" id="KW-0010">Activator</keyword>
<sequence>MFQTLIASANTGTTSPTRAGSSGSPGVRKGQWSKEEDNLLRKCINQYSPMKWSHVPKLAGLNRCRKSCRLRWVNYLDPSIKRGSFSEDEEDLIIRLHKLLGNRWSLIAGRLPGRTANDIKNYWNSHLSKRKVNVEQRILKPIRPQSVTLPRNWTWLRMKKQGEAEPKMETKVPDGEEHDQWLMMINDSKYDHENYYTLNDQMASNQHADFGFECVYGVGEEETTVDAILQWDGLLSDIKLWSDSEVE</sequence>
<dbReference type="InterPro" id="IPR015495">
    <property type="entry name" value="Myb_TF_plants"/>
</dbReference>
<dbReference type="PROSITE" id="PS51294">
    <property type="entry name" value="HTH_MYB"/>
    <property type="match status" value="2"/>
</dbReference>
<feature type="compositionally biased region" description="Polar residues" evidence="8">
    <location>
        <begin position="9"/>
        <end position="24"/>
    </location>
</feature>
<evidence type="ECO:0000256" key="7">
    <source>
        <dbReference type="ARBA" id="ARBA00023242"/>
    </source>
</evidence>
<dbReference type="EMBL" id="MK182390">
    <property type="protein sequence ID" value="AZP55093.1"/>
    <property type="molecule type" value="mRNA"/>
</dbReference>
<accession>A0A3Q9D161</accession>
<dbReference type="SMART" id="SM00717">
    <property type="entry name" value="SANT"/>
    <property type="match status" value="2"/>
</dbReference>
<dbReference type="Pfam" id="PF00249">
    <property type="entry name" value="Myb_DNA-binding"/>
    <property type="match status" value="2"/>
</dbReference>
<dbReference type="PROSITE" id="PS50090">
    <property type="entry name" value="MYB_LIKE"/>
    <property type="match status" value="2"/>
</dbReference>
<evidence type="ECO:0000313" key="11">
    <source>
        <dbReference type="EMBL" id="AZP55093.1"/>
    </source>
</evidence>
<evidence type="ECO:0000256" key="8">
    <source>
        <dbReference type="SAM" id="MobiDB-lite"/>
    </source>
</evidence>
<evidence type="ECO:0000259" key="10">
    <source>
        <dbReference type="PROSITE" id="PS51294"/>
    </source>
</evidence>
<evidence type="ECO:0000256" key="3">
    <source>
        <dbReference type="ARBA" id="ARBA00023015"/>
    </source>
</evidence>